<organism evidence="1">
    <name type="scientific">Rhizophora mucronata</name>
    <name type="common">Asiatic mangrove</name>
    <dbReference type="NCBI Taxonomy" id="61149"/>
    <lineage>
        <taxon>Eukaryota</taxon>
        <taxon>Viridiplantae</taxon>
        <taxon>Streptophyta</taxon>
        <taxon>Embryophyta</taxon>
        <taxon>Tracheophyta</taxon>
        <taxon>Spermatophyta</taxon>
        <taxon>Magnoliopsida</taxon>
        <taxon>eudicotyledons</taxon>
        <taxon>Gunneridae</taxon>
        <taxon>Pentapetalae</taxon>
        <taxon>rosids</taxon>
        <taxon>fabids</taxon>
        <taxon>Malpighiales</taxon>
        <taxon>Rhizophoraceae</taxon>
        <taxon>Rhizophora</taxon>
    </lineage>
</organism>
<name>A0A2P2JU00_RHIMU</name>
<dbReference type="EMBL" id="GGEC01016472">
    <property type="protein sequence ID" value="MBW96955.1"/>
    <property type="molecule type" value="Transcribed_RNA"/>
</dbReference>
<accession>A0A2P2JU00</accession>
<reference evidence="1" key="1">
    <citation type="submission" date="2018-02" db="EMBL/GenBank/DDBJ databases">
        <title>Rhizophora mucronata_Transcriptome.</title>
        <authorList>
            <person name="Meera S.P."/>
            <person name="Sreeshan A."/>
            <person name="Augustine A."/>
        </authorList>
    </citation>
    <scope>NUCLEOTIDE SEQUENCE</scope>
    <source>
        <tissue evidence="1">Leaf</tissue>
    </source>
</reference>
<protein>
    <submittedName>
        <fullName evidence="1">Uncharacterized protein</fullName>
    </submittedName>
</protein>
<sequence>MTEKVPQAGI</sequence>
<proteinExistence type="predicted"/>
<evidence type="ECO:0000313" key="1">
    <source>
        <dbReference type="EMBL" id="MBW96955.1"/>
    </source>
</evidence>